<dbReference type="Gene3D" id="3.90.1750.10">
    <property type="entry name" value="Hect, E3 ligase catalytic domains"/>
    <property type="match status" value="1"/>
</dbReference>
<dbReference type="Proteomes" id="UP000298493">
    <property type="component" value="Unassembled WGS sequence"/>
</dbReference>
<evidence type="ECO:0000256" key="1">
    <source>
        <dbReference type="ARBA" id="ARBA00000885"/>
    </source>
</evidence>
<protein>
    <recommendedName>
        <fullName evidence="2">HECT-type E3 ubiquitin transferase</fullName>
        <ecNumber evidence="2">2.3.2.26</ecNumber>
    </recommendedName>
</protein>
<feature type="domain" description="HECT" evidence="7">
    <location>
        <begin position="811"/>
        <end position="1162"/>
    </location>
</feature>
<feature type="compositionally biased region" description="Basic and acidic residues" evidence="6">
    <location>
        <begin position="346"/>
        <end position="367"/>
    </location>
</feature>
<dbReference type="EMBL" id="SNSC02000017">
    <property type="protein sequence ID" value="TID17028.1"/>
    <property type="molecule type" value="Genomic_DNA"/>
</dbReference>
<feature type="region of interest" description="Disordered" evidence="6">
    <location>
        <begin position="240"/>
        <end position="281"/>
    </location>
</feature>
<dbReference type="STRING" id="86259.A0A4Z1P7G2"/>
<dbReference type="PANTHER" id="PTHR45700">
    <property type="entry name" value="UBIQUITIN-PROTEIN LIGASE E3C"/>
    <property type="match status" value="1"/>
</dbReference>
<comment type="caution">
    <text evidence="8">The sequence shown here is derived from an EMBL/GenBank/DDBJ whole genome shotgun (WGS) entry which is preliminary data.</text>
</comment>
<gene>
    <name evidence="8" type="ORF">E6O75_ATG09794</name>
</gene>
<name>A0A4Z1P7G2_9PEZI</name>
<evidence type="ECO:0000313" key="9">
    <source>
        <dbReference type="Proteomes" id="UP000298493"/>
    </source>
</evidence>
<evidence type="ECO:0000313" key="8">
    <source>
        <dbReference type="EMBL" id="TID17028.1"/>
    </source>
</evidence>
<reference evidence="8 9" key="1">
    <citation type="submission" date="2019-04" db="EMBL/GenBank/DDBJ databases">
        <title>High contiguity whole genome sequence and gene annotation resource for two Venturia nashicola isolates.</title>
        <authorList>
            <person name="Prokchorchik M."/>
            <person name="Won K."/>
            <person name="Lee Y."/>
            <person name="Choi E.D."/>
            <person name="Segonzac C."/>
            <person name="Sohn K.H."/>
        </authorList>
    </citation>
    <scope>NUCLEOTIDE SEQUENCE [LARGE SCALE GENOMIC DNA]</scope>
    <source>
        <strain evidence="8 9">PRI2</strain>
    </source>
</reference>
<accession>A0A4Z1P7G2</accession>
<keyword evidence="3" id="KW-0808">Transferase</keyword>
<dbReference type="InterPro" id="IPR000569">
    <property type="entry name" value="HECT_dom"/>
</dbReference>
<dbReference type="EC" id="2.3.2.26" evidence="2"/>
<feature type="active site" description="Glycyl thioester intermediate" evidence="5">
    <location>
        <position position="1128"/>
    </location>
</feature>
<feature type="region of interest" description="Disordered" evidence="6">
    <location>
        <begin position="177"/>
        <end position="213"/>
    </location>
</feature>
<dbReference type="OrthoDB" id="8068875at2759"/>
<feature type="region of interest" description="Disordered" evidence="6">
    <location>
        <begin position="1"/>
        <end position="69"/>
    </location>
</feature>
<evidence type="ECO:0000256" key="4">
    <source>
        <dbReference type="ARBA" id="ARBA00022786"/>
    </source>
</evidence>
<dbReference type="SUPFAM" id="SSF56204">
    <property type="entry name" value="Hect, E3 ligase catalytic domain"/>
    <property type="match status" value="1"/>
</dbReference>
<dbReference type="InterPro" id="IPR044611">
    <property type="entry name" value="E3A/B/C-like"/>
</dbReference>
<evidence type="ECO:0000256" key="6">
    <source>
        <dbReference type="SAM" id="MobiDB-lite"/>
    </source>
</evidence>
<keyword evidence="9" id="KW-1185">Reference proteome</keyword>
<dbReference type="GO" id="GO:0061630">
    <property type="term" value="F:ubiquitin protein ligase activity"/>
    <property type="evidence" value="ECO:0007669"/>
    <property type="project" value="UniProtKB-EC"/>
</dbReference>
<feature type="region of interest" description="Disordered" evidence="6">
    <location>
        <begin position="328"/>
        <end position="382"/>
    </location>
</feature>
<proteinExistence type="predicted"/>
<evidence type="ECO:0000256" key="2">
    <source>
        <dbReference type="ARBA" id="ARBA00012485"/>
    </source>
</evidence>
<dbReference type="PROSITE" id="PS50237">
    <property type="entry name" value="HECT"/>
    <property type="match status" value="1"/>
</dbReference>
<evidence type="ECO:0000259" key="7">
    <source>
        <dbReference type="PROSITE" id="PS50237"/>
    </source>
</evidence>
<dbReference type="GO" id="GO:0000209">
    <property type="term" value="P:protein polyubiquitination"/>
    <property type="evidence" value="ECO:0007669"/>
    <property type="project" value="InterPro"/>
</dbReference>
<dbReference type="SMART" id="SM00119">
    <property type="entry name" value="HECTc"/>
    <property type="match status" value="1"/>
</dbReference>
<dbReference type="Pfam" id="PF00632">
    <property type="entry name" value="HECT"/>
    <property type="match status" value="1"/>
</dbReference>
<dbReference type="Gene3D" id="3.30.2160.10">
    <property type="entry name" value="Hect, E3 ligase catalytic domain"/>
    <property type="match status" value="1"/>
</dbReference>
<evidence type="ECO:0000256" key="5">
    <source>
        <dbReference type="PROSITE-ProRule" id="PRU00104"/>
    </source>
</evidence>
<evidence type="ECO:0000256" key="3">
    <source>
        <dbReference type="ARBA" id="ARBA00022679"/>
    </source>
</evidence>
<dbReference type="AlphaFoldDB" id="A0A4Z1P7G2"/>
<dbReference type="InterPro" id="IPR035983">
    <property type="entry name" value="Hect_E3_ubiquitin_ligase"/>
</dbReference>
<keyword evidence="4 5" id="KW-0833">Ubl conjugation pathway</keyword>
<organism evidence="8 9">
    <name type="scientific">Venturia nashicola</name>
    <dbReference type="NCBI Taxonomy" id="86259"/>
    <lineage>
        <taxon>Eukaryota</taxon>
        <taxon>Fungi</taxon>
        <taxon>Dikarya</taxon>
        <taxon>Ascomycota</taxon>
        <taxon>Pezizomycotina</taxon>
        <taxon>Dothideomycetes</taxon>
        <taxon>Pleosporomycetidae</taxon>
        <taxon>Venturiales</taxon>
        <taxon>Venturiaceae</taxon>
        <taxon>Venturia</taxon>
    </lineage>
</organism>
<dbReference type="PANTHER" id="PTHR45700:SF8">
    <property type="entry name" value="HECT-TYPE E3 UBIQUITIN TRANSFERASE"/>
    <property type="match status" value="1"/>
</dbReference>
<feature type="compositionally biased region" description="Pro residues" evidence="6">
    <location>
        <begin position="263"/>
        <end position="276"/>
    </location>
</feature>
<sequence length="1162" mass="133612">MAPFNWGRSKKERSKSTASINSPREDEQFARRLASGSFTVDGFPPANRTLGRHAPNRLVDSDDSETDDFGMVHKRKKSDPIHLGHTRAPSYEAKQRSSQCPTCNEACPVDESSDLVQCPTCDTKMFPAPNESLDKRLPPPVPVQQPMSLKEFENMMEDMYRQYGRIVLRQEAGIQGLSRSPLPRPDASGYLKLPPTPNGRTRAGSDSSGMSIILGHHQSSPRLRTPNSYHQMDNMPVRHNTMLRPARPPNVDLRDRVASSHGHPPPNPSPQPPRTPRTPLSDMSWRRQVERELEQANFRPAQIERMIEARAMVLPIKDRLRSIFGNSNCLNQSFCSTRRPGIASRSKSENARESPRREKSNHEKPRETSTNQQPLPPLPLTPDHLYRDHKALMVGEVYDVVRPLADDRDQTARSRPSRSQRDRRSASAYIDWDALRHWYNAILHYFMDVEGCRKLVCDSLQNAQQGGPLRDEVRWIGLDMMKALLEMIDFVVTAPRHAPLNVNDLRYLVVLLVNPMWDLKQSNLAEVEYRRRDKMRTMDSSLYQAKHGMDRPTGNQDAKDWRKVVESPKQRIMGIILGRLANAPRQHQQGLVQWFAELPDRDFRDLVEVLKRFIGERLKLLKPRSKDERDALRTQRHLFSGMKLPNMPPPKPSVPRYSKSRSMWALRAACLVLEMLFTANNRHIDKPEWWERVGERTIRHPAVRKRLLPDNEFSFSLLDPSAGRIDVEEDFEAWETRAASFTFCQYRFMLTLGTKVKIMELYCNRRRREMAQQEWFNSARMDTDGYFRMNVRRDCVAHDSLKQLRQAIGSGSGETMKKLRVKFEDEMAIDGGGPAKEWFLSLAQDLFHGDHGLFFFNPDSQYCYFNAHYYDSTEIYELVGALFGLAVYNQISLYAPFPPFLFQKLAAAAPIYSPKLSSEPSTWRSSWRPSLEDLTQLDPDRATFLRNLLNEQDDFEMFWEYPLFKYDIVEVTPIVPGGSDKLVTKDNREDYVQAAVQFAIDTSVEKQFTAFARGFYLLCGGPALSLFRGEELELLLRGSEDFDVDTLRAAAAYDGWDDLMTEEDVCKKFPIIGYFWDFFASSSLTTKQKILRFITGTDRLPPAGVANLVIRITRLHVDCIHLPQARTCFSQLELPDHPVGRMQFETLFLKALEHGSDSFGRK</sequence>
<comment type="catalytic activity">
    <reaction evidence="1">
        <text>S-ubiquitinyl-[E2 ubiquitin-conjugating enzyme]-L-cysteine + [acceptor protein]-L-lysine = [E2 ubiquitin-conjugating enzyme]-L-cysteine + N(6)-ubiquitinyl-[acceptor protein]-L-lysine.</text>
        <dbReference type="EC" id="2.3.2.26"/>
    </reaction>
</comment>
<dbReference type="Gene3D" id="3.30.2410.10">
    <property type="entry name" value="Hect, E3 ligase catalytic domain"/>
    <property type="match status" value="1"/>
</dbReference>